<dbReference type="EMBL" id="CP019688">
    <property type="protein sequence ID" value="AQQ16205.1"/>
    <property type="molecule type" value="Genomic_DNA"/>
</dbReference>
<accession>A0A1Q2HZB5</accession>
<dbReference type="KEGG" id="cgv:CGLAU_11370"/>
<keyword evidence="2" id="KW-1185">Reference proteome</keyword>
<dbReference type="OrthoDB" id="4411399at2"/>
<dbReference type="Proteomes" id="UP000217209">
    <property type="component" value="Chromosome"/>
</dbReference>
<dbReference type="AlphaFoldDB" id="A0A1Q2HZB5"/>
<proteinExistence type="predicted"/>
<dbReference type="NCBIfam" id="NF046112">
    <property type="entry name" value="MSMEG_6209_Nter"/>
    <property type="match status" value="1"/>
</dbReference>
<name>A0A1Q2HZB5_9CORY</name>
<sequence length="84" mass="9897">MRSYTDINNIDFSIIRERVLRNIRQDLYQEHGYKFDEVEFHDAFDAVVRKHNANAVIEDFVPLLVEAEMKDRLAKGELFPNQAA</sequence>
<evidence type="ECO:0000313" key="1">
    <source>
        <dbReference type="EMBL" id="AQQ16205.1"/>
    </source>
</evidence>
<evidence type="ECO:0000313" key="2">
    <source>
        <dbReference type="Proteomes" id="UP000217209"/>
    </source>
</evidence>
<reference evidence="1 2" key="1">
    <citation type="submission" date="2016-12" db="EMBL/GenBank/DDBJ databases">
        <authorList>
            <person name="Song W.-J."/>
            <person name="Kurnit D.M."/>
        </authorList>
    </citation>
    <scope>NUCLEOTIDE SEQUENCE [LARGE SCALE GENOMIC DNA]</scope>
    <source>
        <strain evidence="1 2">DSM 30827</strain>
    </source>
</reference>
<gene>
    <name evidence="1" type="ORF">CGLAU_11370</name>
</gene>
<dbReference type="Gene3D" id="1.10.8.1060">
    <property type="entry name" value="Corynebacterium glutamicum thioredoxin-dependent arsenate reductase, N-terminal domain"/>
    <property type="match status" value="1"/>
</dbReference>
<dbReference type="RefSeq" id="WP_095660791.1">
    <property type="nucleotide sequence ID" value="NZ_BAAAKB010000001.1"/>
</dbReference>
<protein>
    <submittedName>
        <fullName evidence="1">Uncharacterized protein</fullName>
    </submittedName>
</protein>
<organism evidence="1 2">
    <name type="scientific">Corynebacterium glaucum</name>
    <dbReference type="NCBI Taxonomy" id="187491"/>
    <lineage>
        <taxon>Bacteria</taxon>
        <taxon>Bacillati</taxon>
        <taxon>Actinomycetota</taxon>
        <taxon>Actinomycetes</taxon>
        <taxon>Mycobacteriales</taxon>
        <taxon>Corynebacteriaceae</taxon>
        <taxon>Corynebacterium</taxon>
    </lineage>
</organism>